<gene>
    <name evidence="2" type="ORF">ACHAWO_006496</name>
</gene>
<organism evidence="2 3">
    <name type="scientific">Cyclotella atomus</name>
    <dbReference type="NCBI Taxonomy" id="382360"/>
    <lineage>
        <taxon>Eukaryota</taxon>
        <taxon>Sar</taxon>
        <taxon>Stramenopiles</taxon>
        <taxon>Ochrophyta</taxon>
        <taxon>Bacillariophyta</taxon>
        <taxon>Coscinodiscophyceae</taxon>
        <taxon>Thalassiosirophycidae</taxon>
        <taxon>Stephanodiscales</taxon>
        <taxon>Stephanodiscaceae</taxon>
        <taxon>Cyclotella</taxon>
    </lineage>
</organism>
<evidence type="ECO:0000313" key="2">
    <source>
        <dbReference type="EMBL" id="KAL3794252.1"/>
    </source>
</evidence>
<feature type="region of interest" description="Disordered" evidence="1">
    <location>
        <begin position="1"/>
        <end position="25"/>
    </location>
</feature>
<feature type="region of interest" description="Disordered" evidence="1">
    <location>
        <begin position="232"/>
        <end position="268"/>
    </location>
</feature>
<dbReference type="Proteomes" id="UP001530400">
    <property type="component" value="Unassembled WGS sequence"/>
</dbReference>
<comment type="caution">
    <text evidence="2">The sequence shown here is derived from an EMBL/GenBank/DDBJ whole genome shotgun (WGS) entry which is preliminary data.</text>
</comment>
<protein>
    <recommendedName>
        <fullName evidence="4">RING-type domain-containing protein</fullName>
    </recommendedName>
</protein>
<reference evidence="2 3" key="1">
    <citation type="submission" date="2024-10" db="EMBL/GenBank/DDBJ databases">
        <title>Updated reference genomes for cyclostephanoid diatoms.</title>
        <authorList>
            <person name="Roberts W.R."/>
            <person name="Alverson A.J."/>
        </authorList>
    </citation>
    <scope>NUCLEOTIDE SEQUENCE [LARGE SCALE GENOMIC DNA]</scope>
    <source>
        <strain evidence="2 3">AJA010-31</strain>
    </source>
</reference>
<evidence type="ECO:0008006" key="4">
    <source>
        <dbReference type="Google" id="ProtNLM"/>
    </source>
</evidence>
<evidence type="ECO:0000256" key="1">
    <source>
        <dbReference type="SAM" id="MobiDB-lite"/>
    </source>
</evidence>
<dbReference type="AlphaFoldDB" id="A0ABD3Q2I6"/>
<name>A0ABD3Q2I6_9STRA</name>
<sequence>MPETDEAAPPADTKASSDENDDNLQPAVLWEDPGVYLLSAESVQEIANEFIDRENKKTCLNNTPSIWSALKSLQLQMPGFVIPMKKNRHKFPPHVLAQKSWDAALTNAIIFAMMTAEEQDIERKRYRKASAPDKIRWSRFIRRLHKEKRRTTCQPLHRKKQPKETRTIEKNVDERPLSPGTIEALRDAVNDPKNLEASIAHGTDPERVRRIRQLVGYDPAQAAKHLEQQLKKREEAEKKQTEKANGEKQKKEVRRLFGDPPKSINQQVDSCARKASISAIQQTAKYIQTIHYPNNGNTNQALHSMMLVIYNDVEKTYNPKGGRPKAGKKADVYDLTVVAYDEETCLKIITALTDQYGDRDERFPRPPCTKQFIHTMEGKTLMESAHEFLDADSNQQKRRSRRDVSVCVACNADLNAASYAQLKDKPTAIACTHALCMVCFGQAHVNRSMSADPRLLCLCKTCDHSSLVWNIVTYDGTKHLESVEQMIPHDTNYISGEDGEKRPKRRRTKAEMLEMRERYGYVDRAWRRYHGEDFPDYKPRAQIEAEKARRKKFGDPPRTVGGQVDSLARKAVKSSIHMVSKFIQTVHFPGDSDQALHSMALIVYNDVAKQTNAFGGRLSSAKRADYDLTVLAYDNQTCGKIITALVDQFGYRDSRNPRPPCKRQFIQKLEGMTMMESVDTFLEAQK</sequence>
<keyword evidence="3" id="KW-1185">Reference proteome</keyword>
<feature type="compositionally biased region" description="Basic and acidic residues" evidence="1">
    <location>
        <begin position="232"/>
        <end position="257"/>
    </location>
</feature>
<accession>A0ABD3Q2I6</accession>
<evidence type="ECO:0000313" key="3">
    <source>
        <dbReference type="Proteomes" id="UP001530400"/>
    </source>
</evidence>
<dbReference type="EMBL" id="JALLPJ020000365">
    <property type="protein sequence ID" value="KAL3794252.1"/>
    <property type="molecule type" value="Genomic_DNA"/>
</dbReference>
<proteinExistence type="predicted"/>